<organism evidence="1">
    <name type="scientific">Petromyces alliaceus</name>
    <name type="common">Aspergillus alliaceus</name>
    <dbReference type="NCBI Taxonomy" id="209559"/>
    <lineage>
        <taxon>Eukaryota</taxon>
        <taxon>Fungi</taxon>
        <taxon>Dikarya</taxon>
        <taxon>Ascomycota</taxon>
        <taxon>Pezizomycotina</taxon>
        <taxon>Eurotiomycetes</taxon>
        <taxon>Eurotiomycetidae</taxon>
        <taxon>Eurotiales</taxon>
        <taxon>Aspergillaceae</taxon>
        <taxon>Aspergillus</taxon>
        <taxon>Aspergillus subgen. Circumdati</taxon>
    </lineage>
</organism>
<evidence type="ECO:0000313" key="1">
    <source>
        <dbReference type="EMBL" id="KAE8384595.1"/>
    </source>
</evidence>
<reference evidence="1" key="1">
    <citation type="submission" date="2019-04" db="EMBL/GenBank/DDBJ databases">
        <title>Friends and foes A comparative genomics studyof 23 Aspergillus species from section Flavi.</title>
        <authorList>
            <consortium name="DOE Joint Genome Institute"/>
            <person name="Kjaerbolling I."/>
            <person name="Vesth T."/>
            <person name="Frisvad J.C."/>
            <person name="Nybo J.L."/>
            <person name="Theobald S."/>
            <person name="Kildgaard S."/>
            <person name="Isbrandt T."/>
            <person name="Kuo A."/>
            <person name="Sato A."/>
            <person name="Lyhne E.K."/>
            <person name="Kogle M.E."/>
            <person name="Wiebenga A."/>
            <person name="Kun R.S."/>
            <person name="Lubbers R.J."/>
            <person name="Makela M.R."/>
            <person name="Barry K."/>
            <person name="Chovatia M."/>
            <person name="Clum A."/>
            <person name="Daum C."/>
            <person name="Haridas S."/>
            <person name="He G."/>
            <person name="LaButti K."/>
            <person name="Lipzen A."/>
            <person name="Mondo S."/>
            <person name="Riley R."/>
            <person name="Salamov A."/>
            <person name="Simmons B.A."/>
            <person name="Magnuson J.K."/>
            <person name="Henrissat B."/>
            <person name="Mortensen U.H."/>
            <person name="Larsen T.O."/>
            <person name="Devries R.P."/>
            <person name="Grigoriev I.V."/>
            <person name="Machida M."/>
            <person name="Baker S.E."/>
            <person name="Andersen M.R."/>
        </authorList>
    </citation>
    <scope>NUCLEOTIDE SEQUENCE [LARGE SCALE GENOMIC DNA]</scope>
    <source>
        <strain evidence="1">IBT 14317</strain>
    </source>
</reference>
<dbReference type="AlphaFoldDB" id="A0A5N7BRZ1"/>
<name>A0A5N7BRZ1_PETAA</name>
<proteinExistence type="predicted"/>
<dbReference type="EMBL" id="ML735363">
    <property type="protein sequence ID" value="KAE8384595.1"/>
    <property type="molecule type" value="Genomic_DNA"/>
</dbReference>
<accession>A0A5N7BRZ1</accession>
<gene>
    <name evidence="1" type="ORF">BDV23DRAFT_35107</name>
</gene>
<dbReference type="Proteomes" id="UP000326877">
    <property type="component" value="Unassembled WGS sequence"/>
</dbReference>
<sequence>MPRTMEILGVSKVLITPERTISIEIPTVKESLHEGSKELWLWMFPACSYGTFLLLQAACLLGVQVVDVTQRWHSSISLQDAKSHAAPCQGLLENLGSDLWYDPLTIMYIARTARKKLGRNAIPLYLS</sequence>
<protein>
    <submittedName>
        <fullName evidence="1">Uncharacterized protein</fullName>
    </submittedName>
</protein>